<comment type="caution">
    <text evidence="1">The sequence shown here is derived from an EMBL/GenBank/DDBJ whole genome shotgun (WGS) entry which is preliminary data.</text>
</comment>
<gene>
    <name evidence="1" type="ORF">WMO40_19215</name>
</gene>
<accession>A0ACC6SFE0</accession>
<sequence length="148" mass="17020">MSKKIDKETYESLAEFRYQLKKFLHFSDSEARNVGVTPQQHQLLLAIKGFPGRDWATPRELAERLFITHNACVGLIDRCSQLWLVTRTSNPEDGRSVFIHLTVQGEEILQRLSEIHLEEITRIGFMGEKLAGSVHQEEEVILSKSNEK</sequence>
<name>A0ACC6SFE0_9BACI</name>
<reference evidence="1" key="1">
    <citation type="submission" date="2024-03" db="EMBL/GenBank/DDBJ databases">
        <title>Human intestinal bacterial collection.</title>
        <authorList>
            <person name="Pauvert C."/>
            <person name="Hitch T.C.A."/>
            <person name="Clavel T."/>
        </authorList>
    </citation>
    <scope>NUCLEOTIDE SEQUENCE</scope>
    <source>
        <strain evidence="1">CLA-AA-H227</strain>
    </source>
</reference>
<proteinExistence type="predicted"/>
<dbReference type="Proteomes" id="UP001439875">
    <property type="component" value="Unassembled WGS sequence"/>
</dbReference>
<evidence type="ECO:0000313" key="2">
    <source>
        <dbReference type="Proteomes" id="UP001439875"/>
    </source>
</evidence>
<keyword evidence="2" id="KW-1185">Reference proteome</keyword>
<protein>
    <submittedName>
        <fullName evidence="1">MarR family transcriptional regulator</fullName>
    </submittedName>
</protein>
<dbReference type="EMBL" id="JBBMEW010000023">
    <property type="protein sequence ID" value="MEQ2528811.1"/>
    <property type="molecule type" value="Genomic_DNA"/>
</dbReference>
<evidence type="ECO:0000313" key="1">
    <source>
        <dbReference type="EMBL" id="MEQ2528811.1"/>
    </source>
</evidence>
<organism evidence="1 2">
    <name type="scientific">Robertmurraya yapensis</name>
    <name type="common">ex Hitch et al 2024</name>
    <dbReference type="NCBI Taxonomy" id="3133160"/>
    <lineage>
        <taxon>Bacteria</taxon>
        <taxon>Bacillati</taxon>
        <taxon>Bacillota</taxon>
        <taxon>Bacilli</taxon>
        <taxon>Bacillales</taxon>
        <taxon>Bacillaceae</taxon>
        <taxon>Robertmurraya</taxon>
    </lineage>
</organism>